<sequence length="328" mass="36863">MPFSRLWSTLPLVIANLLERPSLPLTMMRLSVLLIASTVCSALAGLGNRNTQQPWCHRKKVGQIHIGGQPVPVNYRYIVNAYNVEDDIPKVCHKLWMELRNFWMCQVWSFGLFKQFCREGTEKGTLEWEFETGLACNTGMLEAAWWEATKNKYGRIGCEKNIPPSSNTNILPIMKVSKLAFLILGVTLLSLASAEPAGGNGRVRKPEVSCFLNLYGLTKFAPSSRRYSGRTTNLPDGADIGEICNRFWKGLQQFGVHCAAWSHAAYPHYCGKDRGRDGELAWQFESAIGCNRGMVSAAWWEATQNKYGSLDKCLRTSSKSMIPHPYPF</sequence>
<organism evidence="1 2">
    <name type="scientific">Colletotrichum asianum</name>
    <dbReference type="NCBI Taxonomy" id="702518"/>
    <lineage>
        <taxon>Eukaryota</taxon>
        <taxon>Fungi</taxon>
        <taxon>Dikarya</taxon>
        <taxon>Ascomycota</taxon>
        <taxon>Pezizomycotina</taxon>
        <taxon>Sordariomycetes</taxon>
        <taxon>Hypocreomycetidae</taxon>
        <taxon>Glomerellales</taxon>
        <taxon>Glomerellaceae</taxon>
        <taxon>Colletotrichum</taxon>
        <taxon>Colletotrichum gloeosporioides species complex</taxon>
    </lineage>
</organism>
<comment type="caution">
    <text evidence="1">The sequence shown here is derived from an EMBL/GenBank/DDBJ whole genome shotgun (WGS) entry which is preliminary data.</text>
</comment>
<dbReference type="EMBL" id="WOWK01000065">
    <property type="protein sequence ID" value="KAF0322007.1"/>
    <property type="molecule type" value="Genomic_DNA"/>
</dbReference>
<proteinExistence type="predicted"/>
<dbReference type="OrthoDB" id="4788795at2759"/>
<name>A0A8H3WC94_9PEZI</name>
<keyword evidence="2" id="KW-1185">Reference proteome</keyword>
<evidence type="ECO:0000313" key="2">
    <source>
        <dbReference type="Proteomes" id="UP000434172"/>
    </source>
</evidence>
<dbReference type="Proteomes" id="UP000434172">
    <property type="component" value="Unassembled WGS sequence"/>
</dbReference>
<reference evidence="1 2" key="1">
    <citation type="submission" date="2019-12" db="EMBL/GenBank/DDBJ databases">
        <title>A genome sequence resource for the geographically widespread anthracnose pathogen Colletotrichum asianum.</title>
        <authorList>
            <person name="Meng Y."/>
        </authorList>
    </citation>
    <scope>NUCLEOTIDE SEQUENCE [LARGE SCALE GENOMIC DNA]</scope>
    <source>
        <strain evidence="1 2">ICMP 18580</strain>
    </source>
</reference>
<accession>A0A8H3WC94</accession>
<protein>
    <submittedName>
        <fullName evidence="1">Uncharacterized protein</fullName>
    </submittedName>
</protein>
<evidence type="ECO:0000313" key="1">
    <source>
        <dbReference type="EMBL" id="KAF0322007.1"/>
    </source>
</evidence>
<gene>
    <name evidence="1" type="ORF">GQ607_010733</name>
</gene>
<dbReference type="AlphaFoldDB" id="A0A8H3WC94"/>